<proteinExistence type="predicted"/>
<dbReference type="EC" id="1.14.14.3" evidence="4"/>
<keyword evidence="2 4" id="KW-0503">Monooxygenase</keyword>
<dbReference type="Proteomes" id="UP000034392">
    <property type="component" value="Chromosome"/>
</dbReference>
<keyword evidence="5" id="KW-1185">Reference proteome</keyword>
<evidence type="ECO:0000313" key="5">
    <source>
        <dbReference type="Proteomes" id="UP000034392"/>
    </source>
</evidence>
<dbReference type="SUPFAM" id="SSF51679">
    <property type="entry name" value="Bacterial luciferase-like"/>
    <property type="match status" value="1"/>
</dbReference>
<protein>
    <submittedName>
        <fullName evidence="4">Alkanal monooxygenase alpha chain</fullName>
        <ecNumber evidence="4">1.14.14.3</ecNumber>
    </submittedName>
</protein>
<dbReference type="GO" id="GO:0047646">
    <property type="term" value="F:alkanal monooxygenase (FMN-linked) activity"/>
    <property type="evidence" value="ECO:0007669"/>
    <property type="project" value="UniProtKB-EC"/>
</dbReference>
<dbReference type="PANTHER" id="PTHR30137">
    <property type="entry name" value="LUCIFERASE-LIKE MONOOXYGENASE"/>
    <property type="match status" value="1"/>
</dbReference>
<organism evidence="4 5">
    <name type="scientific">Croceibacterium atlanticum</name>
    <dbReference type="NCBI Taxonomy" id="1267766"/>
    <lineage>
        <taxon>Bacteria</taxon>
        <taxon>Pseudomonadati</taxon>
        <taxon>Pseudomonadota</taxon>
        <taxon>Alphaproteobacteria</taxon>
        <taxon>Sphingomonadales</taxon>
        <taxon>Erythrobacteraceae</taxon>
        <taxon>Croceibacterium</taxon>
    </lineage>
</organism>
<dbReference type="OrthoDB" id="8477406at2"/>
<dbReference type="InterPro" id="IPR050766">
    <property type="entry name" value="Bact_Lucif_Oxidored"/>
</dbReference>
<feature type="domain" description="Luciferase-like" evidence="3">
    <location>
        <begin position="39"/>
        <end position="349"/>
    </location>
</feature>
<dbReference type="Gene3D" id="3.20.20.30">
    <property type="entry name" value="Luciferase-like domain"/>
    <property type="match status" value="1"/>
</dbReference>
<evidence type="ECO:0000259" key="3">
    <source>
        <dbReference type="Pfam" id="PF00296"/>
    </source>
</evidence>
<evidence type="ECO:0000256" key="1">
    <source>
        <dbReference type="ARBA" id="ARBA00023002"/>
    </source>
</evidence>
<dbReference type="AlphaFoldDB" id="A0A0F7KRL4"/>
<keyword evidence="1 4" id="KW-0560">Oxidoreductase</keyword>
<dbReference type="EMBL" id="CP011452">
    <property type="protein sequence ID" value="AKH41390.1"/>
    <property type="molecule type" value="Genomic_DNA"/>
</dbReference>
<dbReference type="GO" id="GO:0005829">
    <property type="term" value="C:cytosol"/>
    <property type="evidence" value="ECO:0007669"/>
    <property type="project" value="TreeGrafter"/>
</dbReference>
<evidence type="ECO:0000256" key="2">
    <source>
        <dbReference type="ARBA" id="ARBA00023033"/>
    </source>
</evidence>
<dbReference type="KEGG" id="aay:WYH_00327"/>
<dbReference type="InterPro" id="IPR036661">
    <property type="entry name" value="Luciferase-like_sf"/>
</dbReference>
<dbReference type="InterPro" id="IPR011251">
    <property type="entry name" value="Luciferase-like_dom"/>
</dbReference>
<sequence>MQVFIFDWTAYAENVDKFKIDGEVPRLVGEHFEPEVAVNTYANHLAAWEELERQGFDGVAINEHHGTPFGMGASPNLLAAALSQRTERLKILVYANLLPIHEPLRLAEEIAMLDCMTNGRLLCGVGRGAPREYKIFNVPMSESRSRFTEAFEVMRRAWTDDRLSFQGEHFSFDDVSIWPRTVQKPHPPIWIPLTGSKESIEWAAEQDAAITPGVFPGPMREDTIRYFAECQRKHGRKVDPNKISIMVDCYVADSKEQAIDEYGEHLMYLFNTLLRYDQVWQSDVKKTKYYSSTAFEHLREGAKGTLAEDDTVFNEWTIETVRDAAQHMPIGTADEVVERILAECDDAGANNVLLVCNRGDMPHHMYMNQIRRIGEEVLPRLQAHNVTVVPHAEQREAAE</sequence>
<evidence type="ECO:0000313" key="4">
    <source>
        <dbReference type="EMBL" id="AKH41390.1"/>
    </source>
</evidence>
<name>A0A0F7KRL4_9SPHN</name>
<dbReference type="PATRIC" id="fig|1267766.3.peg.335"/>
<reference evidence="4" key="1">
    <citation type="submission" date="2015-05" db="EMBL/GenBank/DDBJ databases">
        <title>The complete genome of Altererythrobacter atlanticus strain 26DY36.</title>
        <authorList>
            <person name="Wu Y.-H."/>
            <person name="Cheng H."/>
            <person name="Wu X.-W."/>
        </authorList>
    </citation>
    <scope>NUCLEOTIDE SEQUENCE [LARGE SCALE GENOMIC DNA]</scope>
    <source>
        <strain evidence="4">26DY36</strain>
    </source>
</reference>
<accession>A0A0F7KRL4</accession>
<gene>
    <name evidence="4" type="primary">luxA_1</name>
    <name evidence="4" type="ORF">WYH_00327</name>
</gene>
<dbReference type="Pfam" id="PF00296">
    <property type="entry name" value="Bac_luciferase"/>
    <property type="match status" value="1"/>
</dbReference>
<dbReference type="STRING" id="1267766.WYH_00327"/>
<dbReference type="PANTHER" id="PTHR30137:SF8">
    <property type="entry name" value="BLR5498 PROTEIN"/>
    <property type="match status" value="1"/>
</dbReference>